<protein>
    <submittedName>
        <fullName evidence="3">Uncharacterized protein</fullName>
    </submittedName>
</protein>
<reference evidence="3 4" key="1">
    <citation type="submission" date="2014-04" db="EMBL/GenBank/DDBJ databases">
        <title>Evolutionary Origins and Diversification of the Mycorrhizal Mutualists.</title>
        <authorList>
            <consortium name="DOE Joint Genome Institute"/>
            <consortium name="Mycorrhizal Genomics Consortium"/>
            <person name="Kohler A."/>
            <person name="Kuo A."/>
            <person name="Nagy L.G."/>
            <person name="Floudas D."/>
            <person name="Copeland A."/>
            <person name="Barry K.W."/>
            <person name="Cichocki N."/>
            <person name="Veneault-Fourrey C."/>
            <person name="LaButti K."/>
            <person name="Lindquist E.A."/>
            <person name="Lipzen A."/>
            <person name="Lundell T."/>
            <person name="Morin E."/>
            <person name="Murat C."/>
            <person name="Riley R."/>
            <person name="Ohm R."/>
            <person name="Sun H."/>
            <person name="Tunlid A."/>
            <person name="Henrissat B."/>
            <person name="Grigoriev I.V."/>
            <person name="Hibbett D.S."/>
            <person name="Martin F."/>
        </authorList>
    </citation>
    <scope>NUCLEOTIDE SEQUENCE [LARGE SCALE GENOMIC DNA]</scope>
    <source>
        <strain evidence="3 4">Koide BX008</strain>
    </source>
</reference>
<dbReference type="Proteomes" id="UP000054549">
    <property type="component" value="Unassembled WGS sequence"/>
</dbReference>
<accession>A0A0C2WUV9</accession>
<evidence type="ECO:0000256" key="1">
    <source>
        <dbReference type="SAM" id="MobiDB-lite"/>
    </source>
</evidence>
<feature type="region of interest" description="Disordered" evidence="1">
    <location>
        <begin position="62"/>
        <end position="88"/>
    </location>
</feature>
<sequence length="124" mass="13785">MIQSYPDFTPEQINAIHSLHGLLLAKCSGVYTVTNLDESRSQIWSRIFLPILTPTNRLPLVKTIGDDTSPPRSTNGNQAHESASESESITLSEVACNLIDALSDLDKLLPPFKKPPQKRRTSLW</sequence>
<dbReference type="HOGENOM" id="CLU_2242826_0_0_1"/>
<evidence type="ECO:0000313" key="3">
    <source>
        <dbReference type="EMBL" id="KIL60128.1"/>
    </source>
</evidence>
<dbReference type="EMBL" id="KN818303">
    <property type="protein sequence ID" value="KIL60128.1"/>
    <property type="molecule type" value="Genomic_DNA"/>
</dbReference>
<name>A0A0C2WUV9_AMAMK</name>
<gene>
    <name evidence="3" type="ORF">M378DRAFT_168399</name>
    <name evidence="2" type="ORF">M378DRAFT_171395</name>
</gene>
<keyword evidence="4" id="KW-1185">Reference proteome</keyword>
<dbReference type="AlphaFoldDB" id="A0A0C2WUV9"/>
<proteinExistence type="predicted"/>
<feature type="compositionally biased region" description="Polar residues" evidence="1">
    <location>
        <begin position="70"/>
        <end position="88"/>
    </location>
</feature>
<evidence type="ECO:0000313" key="4">
    <source>
        <dbReference type="Proteomes" id="UP000054549"/>
    </source>
</evidence>
<dbReference type="EMBL" id="KN818359">
    <property type="protein sequence ID" value="KIL57723.1"/>
    <property type="molecule type" value="Genomic_DNA"/>
</dbReference>
<organism evidence="3 4">
    <name type="scientific">Amanita muscaria (strain Koide BX008)</name>
    <dbReference type="NCBI Taxonomy" id="946122"/>
    <lineage>
        <taxon>Eukaryota</taxon>
        <taxon>Fungi</taxon>
        <taxon>Dikarya</taxon>
        <taxon>Basidiomycota</taxon>
        <taxon>Agaricomycotina</taxon>
        <taxon>Agaricomycetes</taxon>
        <taxon>Agaricomycetidae</taxon>
        <taxon>Agaricales</taxon>
        <taxon>Pluteineae</taxon>
        <taxon>Amanitaceae</taxon>
        <taxon>Amanita</taxon>
    </lineage>
</organism>
<evidence type="ECO:0000313" key="2">
    <source>
        <dbReference type="EMBL" id="KIL57723.1"/>
    </source>
</evidence>